<dbReference type="PANTHER" id="PTHR43085:SF15">
    <property type="entry name" value="2-DEHYDRO-3-DEOXYGLUCONOKINASE"/>
    <property type="match status" value="1"/>
</dbReference>
<feature type="compositionally biased region" description="Polar residues" evidence="4">
    <location>
        <begin position="320"/>
        <end position="330"/>
    </location>
</feature>
<keyword evidence="7" id="KW-1185">Reference proteome</keyword>
<evidence type="ECO:0000259" key="5">
    <source>
        <dbReference type="Pfam" id="PF00294"/>
    </source>
</evidence>
<dbReference type="PROSITE" id="PS00584">
    <property type="entry name" value="PFKB_KINASES_2"/>
    <property type="match status" value="1"/>
</dbReference>
<dbReference type="InterPro" id="IPR029056">
    <property type="entry name" value="Ribokinase-like"/>
</dbReference>
<evidence type="ECO:0000256" key="1">
    <source>
        <dbReference type="ARBA" id="ARBA00010688"/>
    </source>
</evidence>
<dbReference type="InterPro" id="IPR050306">
    <property type="entry name" value="PfkB_Carbo_kinase"/>
</dbReference>
<evidence type="ECO:0000256" key="3">
    <source>
        <dbReference type="ARBA" id="ARBA00022777"/>
    </source>
</evidence>
<name>A0A934V140_9PROT</name>
<dbReference type="CDD" id="cd01166">
    <property type="entry name" value="KdgK"/>
    <property type="match status" value="1"/>
</dbReference>
<dbReference type="GO" id="GO:0019698">
    <property type="term" value="P:D-galacturonate catabolic process"/>
    <property type="evidence" value="ECO:0007669"/>
    <property type="project" value="TreeGrafter"/>
</dbReference>
<dbReference type="Gene3D" id="3.40.1190.20">
    <property type="match status" value="1"/>
</dbReference>
<evidence type="ECO:0000256" key="4">
    <source>
        <dbReference type="SAM" id="MobiDB-lite"/>
    </source>
</evidence>
<dbReference type="RefSeq" id="WP_051431960.1">
    <property type="nucleotide sequence ID" value="NZ_NRRE01000027.1"/>
</dbReference>
<gene>
    <name evidence="6" type="ORF">CKO21_13820</name>
</gene>
<dbReference type="Pfam" id="PF00294">
    <property type="entry name" value="PfkB"/>
    <property type="match status" value="1"/>
</dbReference>
<accession>A0A934V140</accession>
<dbReference type="Proteomes" id="UP000778970">
    <property type="component" value="Unassembled WGS sequence"/>
</dbReference>
<proteinExistence type="inferred from homology"/>
<sequence length="337" mass="36042">MAGTGAVAAIGECMVELIDQGPGEGDGLGQGWMRRGFGGDTLNTSVYLARLGVPVAYVTQLGDDVYSDEMTRAWQEEGMDTSLTARKPGAQPGLYAIHTDANGERSFAYWRWNAPVRTMVSDGVLDRLRAELDRFAALYLSGITLSLFDDAQRQELFRLCEAARERGLTVAFDTNHRPRCWPSAAAASDAYDRMAAIADTMMPSWEDCQAVYADSTPEDAAVRFARRGAETVVIKQGERGAGLYTHGHWREVPGVQVAQPVDTSAAGDSFNAGFLAARRAGASVDAAAVAGNRLAAVVIGHKGTIIPRATFQAPDLSDLTPASSSNSPSHNDTDHLS</sequence>
<dbReference type="SUPFAM" id="SSF53613">
    <property type="entry name" value="Ribokinase-like"/>
    <property type="match status" value="1"/>
</dbReference>
<evidence type="ECO:0000313" key="7">
    <source>
        <dbReference type="Proteomes" id="UP000778970"/>
    </source>
</evidence>
<comment type="caution">
    <text evidence="6">The sequence shown here is derived from an EMBL/GenBank/DDBJ whole genome shotgun (WGS) entry which is preliminary data.</text>
</comment>
<dbReference type="GO" id="GO:0008673">
    <property type="term" value="F:2-dehydro-3-deoxygluconokinase activity"/>
    <property type="evidence" value="ECO:0007669"/>
    <property type="project" value="TreeGrafter"/>
</dbReference>
<dbReference type="GO" id="GO:0006974">
    <property type="term" value="P:DNA damage response"/>
    <property type="evidence" value="ECO:0007669"/>
    <property type="project" value="TreeGrafter"/>
</dbReference>
<dbReference type="AlphaFoldDB" id="A0A934V140"/>
<dbReference type="InterPro" id="IPR011611">
    <property type="entry name" value="PfkB_dom"/>
</dbReference>
<dbReference type="PANTHER" id="PTHR43085">
    <property type="entry name" value="HEXOKINASE FAMILY MEMBER"/>
    <property type="match status" value="1"/>
</dbReference>
<keyword evidence="2" id="KW-0808">Transferase</keyword>
<dbReference type="GO" id="GO:0005829">
    <property type="term" value="C:cytosol"/>
    <property type="evidence" value="ECO:0007669"/>
    <property type="project" value="TreeGrafter"/>
</dbReference>
<protein>
    <submittedName>
        <fullName evidence="6">Sugar kinase</fullName>
    </submittedName>
</protein>
<feature type="region of interest" description="Disordered" evidence="4">
    <location>
        <begin position="317"/>
        <end position="337"/>
    </location>
</feature>
<reference evidence="6" key="2">
    <citation type="journal article" date="2020" name="Microorganisms">
        <title>Osmotic Adaptation and Compatible Solute Biosynthesis of Phototrophic Bacteria as Revealed from Genome Analyses.</title>
        <authorList>
            <person name="Imhoff J.F."/>
            <person name="Rahn T."/>
            <person name="Kunzel S."/>
            <person name="Keller A."/>
            <person name="Neulinger S.C."/>
        </authorList>
    </citation>
    <scope>NUCLEOTIDE SEQUENCE</scope>
    <source>
        <strain evidence="6">DSM 9154</strain>
    </source>
</reference>
<keyword evidence="3 6" id="KW-0418">Kinase</keyword>
<dbReference type="InterPro" id="IPR002173">
    <property type="entry name" value="Carboh/pur_kinase_PfkB_CS"/>
</dbReference>
<dbReference type="EMBL" id="NRRE01000027">
    <property type="protein sequence ID" value="MBK1698321.1"/>
    <property type="molecule type" value="Genomic_DNA"/>
</dbReference>
<feature type="domain" description="Carbohydrate kinase PfkB" evidence="5">
    <location>
        <begin position="7"/>
        <end position="307"/>
    </location>
</feature>
<organism evidence="6 7">
    <name type="scientific">Rhodovibrio salinarum</name>
    <dbReference type="NCBI Taxonomy" id="1087"/>
    <lineage>
        <taxon>Bacteria</taxon>
        <taxon>Pseudomonadati</taxon>
        <taxon>Pseudomonadota</taxon>
        <taxon>Alphaproteobacteria</taxon>
        <taxon>Rhodospirillales</taxon>
        <taxon>Rhodovibrionaceae</taxon>
        <taxon>Rhodovibrio</taxon>
    </lineage>
</organism>
<evidence type="ECO:0000313" key="6">
    <source>
        <dbReference type="EMBL" id="MBK1698321.1"/>
    </source>
</evidence>
<dbReference type="GO" id="GO:0042840">
    <property type="term" value="P:D-glucuronate catabolic process"/>
    <property type="evidence" value="ECO:0007669"/>
    <property type="project" value="TreeGrafter"/>
</dbReference>
<comment type="similarity">
    <text evidence="1">Belongs to the carbohydrate kinase PfkB family.</text>
</comment>
<reference evidence="6" key="1">
    <citation type="submission" date="2017-08" db="EMBL/GenBank/DDBJ databases">
        <authorList>
            <person name="Imhoff J.F."/>
            <person name="Rahn T."/>
            <person name="Kuenzel S."/>
            <person name="Neulinger S.C."/>
        </authorList>
    </citation>
    <scope>NUCLEOTIDE SEQUENCE</scope>
    <source>
        <strain evidence="6">DSM 9154</strain>
    </source>
</reference>
<evidence type="ECO:0000256" key="2">
    <source>
        <dbReference type="ARBA" id="ARBA00022679"/>
    </source>
</evidence>